<reference evidence="1 2" key="1">
    <citation type="journal article" date="2015" name="Genome Biol. Evol.">
        <title>Comparative Genomics of a Bacterivorous Green Alga Reveals Evolutionary Causalities and Consequences of Phago-Mixotrophic Mode of Nutrition.</title>
        <authorList>
            <person name="Burns J.A."/>
            <person name="Paasch A."/>
            <person name="Narechania A."/>
            <person name="Kim E."/>
        </authorList>
    </citation>
    <scope>NUCLEOTIDE SEQUENCE [LARGE SCALE GENOMIC DNA]</scope>
    <source>
        <strain evidence="1 2">PLY_AMNH</strain>
    </source>
</reference>
<dbReference type="EMBL" id="LGRX02004241">
    <property type="protein sequence ID" value="KAK3280833.1"/>
    <property type="molecule type" value="Genomic_DNA"/>
</dbReference>
<organism evidence="1 2">
    <name type="scientific">Cymbomonas tetramitiformis</name>
    <dbReference type="NCBI Taxonomy" id="36881"/>
    <lineage>
        <taxon>Eukaryota</taxon>
        <taxon>Viridiplantae</taxon>
        <taxon>Chlorophyta</taxon>
        <taxon>Pyramimonadophyceae</taxon>
        <taxon>Pyramimonadales</taxon>
        <taxon>Pyramimonadaceae</taxon>
        <taxon>Cymbomonas</taxon>
    </lineage>
</organism>
<keyword evidence="2" id="KW-1185">Reference proteome</keyword>
<name>A0AAE0LD36_9CHLO</name>
<dbReference type="Proteomes" id="UP001190700">
    <property type="component" value="Unassembled WGS sequence"/>
</dbReference>
<accession>A0AAE0LD36</accession>
<comment type="caution">
    <text evidence="1">The sequence shown here is derived from an EMBL/GenBank/DDBJ whole genome shotgun (WGS) entry which is preliminary data.</text>
</comment>
<evidence type="ECO:0000313" key="2">
    <source>
        <dbReference type="Proteomes" id="UP001190700"/>
    </source>
</evidence>
<sequence length="150" mass="16202">MNSSSTPRACRVAVRATQLVGSDSKSPPRSISQVPSRVERRGLLLGLTLSGTFCGSANAIEIVRLNDEAVEGLRRRDEAAAQKCTGGMFDCDGDRREYAKKQQENFRAKAEGGKPSECKKEEACADNIFEAVTTGLNGITTAEKMEKMGK</sequence>
<protein>
    <submittedName>
        <fullName evidence="1">Uncharacterized protein</fullName>
    </submittedName>
</protein>
<dbReference type="AlphaFoldDB" id="A0AAE0LD36"/>
<proteinExistence type="predicted"/>
<gene>
    <name evidence="1" type="ORF">CYMTET_11350</name>
</gene>
<evidence type="ECO:0000313" key="1">
    <source>
        <dbReference type="EMBL" id="KAK3280833.1"/>
    </source>
</evidence>